<dbReference type="FunFam" id="3.10.450.10:FF:000001">
    <property type="entry name" value="Cystatin-A"/>
    <property type="match status" value="1"/>
</dbReference>
<feature type="compositionally biased region" description="Basic and acidic residues" evidence="7">
    <location>
        <begin position="1"/>
        <end position="15"/>
    </location>
</feature>
<dbReference type="Pfam" id="PF00031">
    <property type="entry name" value="Cystatin"/>
    <property type="match status" value="1"/>
</dbReference>
<dbReference type="GeneTree" id="ENSGT00940000154826"/>
<dbReference type="PANTHER" id="PTHR11414:SF22">
    <property type="entry name" value="CYSTATIN-B"/>
    <property type="match status" value="1"/>
</dbReference>
<feature type="domain" description="Cystatin" evidence="8">
    <location>
        <begin position="169"/>
        <end position="265"/>
    </location>
</feature>
<evidence type="ECO:0000256" key="4">
    <source>
        <dbReference type="ARBA" id="ARBA00022690"/>
    </source>
</evidence>
<dbReference type="InterPro" id="IPR001713">
    <property type="entry name" value="Prot_inh_stefin"/>
</dbReference>
<accession>A0A8C0CPK1</accession>
<evidence type="ECO:0000256" key="5">
    <source>
        <dbReference type="ARBA" id="ARBA00022704"/>
    </source>
</evidence>
<evidence type="ECO:0000256" key="3">
    <source>
        <dbReference type="ARBA" id="ARBA00022490"/>
    </source>
</evidence>
<evidence type="ECO:0000259" key="8">
    <source>
        <dbReference type="SMART" id="SM00043"/>
    </source>
</evidence>
<dbReference type="PANTHER" id="PTHR11414">
    <property type="entry name" value="CYSTATIN FAMILY MEMBER"/>
    <property type="match status" value="1"/>
</dbReference>
<proteinExistence type="inferred from homology"/>
<reference evidence="9" key="1">
    <citation type="submission" date="2023-09" db="UniProtKB">
        <authorList>
            <consortium name="Ensembl"/>
        </authorList>
    </citation>
    <scope>IDENTIFICATION</scope>
</reference>
<dbReference type="Gene3D" id="3.10.450.10">
    <property type="match status" value="1"/>
</dbReference>
<dbReference type="AlphaFoldDB" id="A0A8C0CPK1"/>
<evidence type="ECO:0000256" key="6">
    <source>
        <dbReference type="ARBA" id="ARBA00022990"/>
    </source>
</evidence>
<sequence>DPEHLPSREPADRARTPTHILQGPAGPAHPLRGSSGRAAIPPSDSADGGGRHQTQGGGTALQHTTLGPEKVPACRGSQAAACSRPRRIPIRTPRAPFPSRAPGTPFPVPDSPPAARRGSARASRDRRARSWGSVSVSCPRHSPLLQRVRCFRVTAAWGPRPPAPPAAEMMCGAPTATQPATADIQAIADRVRSQLEEKEKKFPMFKAVEFKSQVVAGMVFFIKVQVDEDNFVHIRAFESLPHERKPLALVGYQTHKGRHDELTYF</sequence>
<dbReference type="CDD" id="cd00042">
    <property type="entry name" value="CY"/>
    <property type="match status" value="1"/>
</dbReference>
<comment type="similarity">
    <text evidence="2">Belongs to the cystatin family.</text>
</comment>
<evidence type="ECO:0000313" key="9">
    <source>
        <dbReference type="Ensembl" id="ENSBMSP00010009277.1"/>
    </source>
</evidence>
<dbReference type="GO" id="GO:0004869">
    <property type="term" value="F:cysteine-type endopeptidase inhibitor activity"/>
    <property type="evidence" value="ECO:0007669"/>
    <property type="project" value="UniProtKB-KW"/>
</dbReference>
<feature type="region of interest" description="Disordered" evidence="7">
    <location>
        <begin position="1"/>
        <end position="128"/>
    </location>
</feature>
<keyword evidence="4" id="KW-0646">Protease inhibitor</keyword>
<dbReference type="GO" id="GO:0005829">
    <property type="term" value="C:cytosol"/>
    <property type="evidence" value="ECO:0007669"/>
    <property type="project" value="TreeGrafter"/>
</dbReference>
<dbReference type="InterPro" id="IPR046350">
    <property type="entry name" value="Cystatin_sf"/>
</dbReference>
<evidence type="ECO:0000256" key="7">
    <source>
        <dbReference type="SAM" id="MobiDB-lite"/>
    </source>
</evidence>
<keyword evidence="3" id="KW-0963">Cytoplasm</keyword>
<keyword evidence="5" id="KW-0789">Thiol protease inhibitor</keyword>
<dbReference type="SMART" id="SM00043">
    <property type="entry name" value="CY"/>
    <property type="match status" value="1"/>
</dbReference>
<comment type="subcellular location">
    <subcellularLocation>
        <location evidence="1">Cytoplasm</location>
    </subcellularLocation>
</comment>
<dbReference type="PROSITE" id="PS00287">
    <property type="entry name" value="CYSTATIN"/>
    <property type="match status" value="1"/>
</dbReference>
<dbReference type="SUPFAM" id="SSF54403">
    <property type="entry name" value="Cystatin/monellin"/>
    <property type="match status" value="1"/>
</dbReference>
<organism evidence="9">
    <name type="scientific">Balaenoptera musculus</name>
    <name type="common">Blue whale</name>
    <dbReference type="NCBI Taxonomy" id="9771"/>
    <lineage>
        <taxon>Eukaryota</taxon>
        <taxon>Metazoa</taxon>
        <taxon>Chordata</taxon>
        <taxon>Craniata</taxon>
        <taxon>Vertebrata</taxon>
        <taxon>Euteleostomi</taxon>
        <taxon>Mammalia</taxon>
        <taxon>Eutheria</taxon>
        <taxon>Laurasiatheria</taxon>
        <taxon>Artiodactyla</taxon>
        <taxon>Whippomorpha</taxon>
        <taxon>Cetacea</taxon>
        <taxon>Mysticeti</taxon>
        <taxon>Balaenopteridae</taxon>
        <taxon>Balaenoptera</taxon>
    </lineage>
</organism>
<dbReference type="InterPro" id="IPR018073">
    <property type="entry name" value="Prot_inh_cystat_CS"/>
</dbReference>
<evidence type="ECO:0000256" key="2">
    <source>
        <dbReference type="ARBA" id="ARBA00009403"/>
    </source>
</evidence>
<keyword evidence="6" id="KW-0007">Acetylation</keyword>
<dbReference type="PRINTS" id="PR00295">
    <property type="entry name" value="STEFINA"/>
</dbReference>
<evidence type="ECO:0000256" key="1">
    <source>
        <dbReference type="ARBA" id="ARBA00004496"/>
    </source>
</evidence>
<dbReference type="Ensembl" id="ENSBMST00010010335.1">
    <property type="protein sequence ID" value="ENSBMSP00010009277.1"/>
    <property type="gene ID" value="ENSBMSG00010006834.1"/>
</dbReference>
<name>A0A8C0CPK1_BALMU</name>
<dbReference type="InterPro" id="IPR000010">
    <property type="entry name" value="Cystatin_dom"/>
</dbReference>
<protein>
    <recommendedName>
        <fullName evidence="8">Cystatin domain-containing protein</fullName>
    </recommendedName>
</protein>